<evidence type="ECO:0000313" key="1">
    <source>
        <dbReference type="EMBL" id="VEL22390.1"/>
    </source>
</evidence>
<comment type="caution">
    <text evidence="1">The sequence shown here is derived from an EMBL/GenBank/DDBJ whole genome shotgun (WGS) entry which is preliminary data.</text>
</comment>
<accession>A0A3S5A804</accession>
<evidence type="ECO:0000313" key="2">
    <source>
        <dbReference type="Proteomes" id="UP000784294"/>
    </source>
</evidence>
<protein>
    <submittedName>
        <fullName evidence="1">Uncharacterized protein</fullName>
    </submittedName>
</protein>
<name>A0A3S5A804_9PLAT</name>
<proteinExistence type="predicted"/>
<dbReference type="AlphaFoldDB" id="A0A3S5A804"/>
<reference evidence="1" key="1">
    <citation type="submission" date="2018-11" db="EMBL/GenBank/DDBJ databases">
        <authorList>
            <consortium name="Pathogen Informatics"/>
        </authorList>
    </citation>
    <scope>NUCLEOTIDE SEQUENCE</scope>
</reference>
<sequence length="68" mass="7500">MRFMAFGTEAPLIKSPTQALRSSCCLVPLLLYTFCRPPDRIRQNHTTAFGHLPAADIPMPPLTGAVFL</sequence>
<dbReference type="EMBL" id="CAAALY010056164">
    <property type="protein sequence ID" value="VEL22390.1"/>
    <property type="molecule type" value="Genomic_DNA"/>
</dbReference>
<dbReference type="Proteomes" id="UP000784294">
    <property type="component" value="Unassembled WGS sequence"/>
</dbReference>
<organism evidence="1 2">
    <name type="scientific">Protopolystoma xenopodis</name>
    <dbReference type="NCBI Taxonomy" id="117903"/>
    <lineage>
        <taxon>Eukaryota</taxon>
        <taxon>Metazoa</taxon>
        <taxon>Spiralia</taxon>
        <taxon>Lophotrochozoa</taxon>
        <taxon>Platyhelminthes</taxon>
        <taxon>Monogenea</taxon>
        <taxon>Polyopisthocotylea</taxon>
        <taxon>Polystomatidea</taxon>
        <taxon>Polystomatidae</taxon>
        <taxon>Protopolystoma</taxon>
    </lineage>
</organism>
<keyword evidence="2" id="KW-1185">Reference proteome</keyword>
<gene>
    <name evidence="1" type="ORF">PXEA_LOCUS15830</name>
</gene>